<dbReference type="Proteomes" id="UP000440694">
    <property type="component" value="Unassembled WGS sequence"/>
</dbReference>
<organism evidence="1 2">
    <name type="scientific">Hyphomicrobium album</name>
    <dbReference type="NCBI Taxonomy" id="2665159"/>
    <lineage>
        <taxon>Bacteria</taxon>
        <taxon>Pseudomonadati</taxon>
        <taxon>Pseudomonadota</taxon>
        <taxon>Alphaproteobacteria</taxon>
        <taxon>Hyphomicrobiales</taxon>
        <taxon>Hyphomicrobiaceae</taxon>
        <taxon>Hyphomicrobium</taxon>
    </lineage>
</organism>
<dbReference type="EMBL" id="WMBQ01000002">
    <property type="protein sequence ID" value="MTD95335.1"/>
    <property type="molecule type" value="Genomic_DNA"/>
</dbReference>
<evidence type="ECO:0000313" key="1">
    <source>
        <dbReference type="EMBL" id="MTD95335.1"/>
    </source>
</evidence>
<reference evidence="1 2" key="1">
    <citation type="submission" date="2019-11" db="EMBL/GenBank/DDBJ databases">
        <title>Identification of a novel strain.</title>
        <authorList>
            <person name="Xu Q."/>
            <person name="Wang G."/>
        </authorList>
    </citation>
    <scope>NUCLEOTIDE SEQUENCE [LARGE SCALE GENOMIC DNA]</scope>
    <source>
        <strain evidence="2">xq</strain>
    </source>
</reference>
<name>A0A6I3KHZ8_9HYPH</name>
<accession>A0A6I3KHZ8</accession>
<proteinExistence type="predicted"/>
<gene>
    <name evidence="1" type="ORF">GIW81_13430</name>
</gene>
<comment type="caution">
    <text evidence="1">The sequence shown here is derived from an EMBL/GenBank/DDBJ whole genome shotgun (WGS) entry which is preliminary data.</text>
</comment>
<evidence type="ECO:0000313" key="2">
    <source>
        <dbReference type="Proteomes" id="UP000440694"/>
    </source>
</evidence>
<protein>
    <submittedName>
        <fullName evidence="1">Uncharacterized protein</fullName>
    </submittedName>
</protein>
<keyword evidence="2" id="KW-1185">Reference proteome</keyword>
<dbReference type="RefSeq" id="WP_154739891.1">
    <property type="nucleotide sequence ID" value="NZ_WMBQ01000002.1"/>
</dbReference>
<dbReference type="AlphaFoldDB" id="A0A6I3KHZ8"/>
<sequence>MPAPDPAELAELDTRIAILRANLRELVEQAAAYSGAADESRTSDRIADQQAKLDALIAERDKLSK</sequence>